<comment type="caution">
    <text evidence="1">The sequence shown here is derived from an EMBL/GenBank/DDBJ whole genome shotgun (WGS) entry which is preliminary data.</text>
</comment>
<gene>
    <name evidence="1" type="ORF">GCM10011502_30250</name>
</gene>
<reference evidence="2" key="1">
    <citation type="journal article" date="2019" name="Int. J. Syst. Evol. Microbiol.">
        <title>The Global Catalogue of Microorganisms (GCM) 10K type strain sequencing project: providing services to taxonomists for standard genome sequencing and annotation.</title>
        <authorList>
            <consortium name="The Broad Institute Genomics Platform"/>
            <consortium name="The Broad Institute Genome Sequencing Center for Infectious Disease"/>
            <person name="Wu L."/>
            <person name="Ma J."/>
        </authorList>
    </citation>
    <scope>NUCLEOTIDE SEQUENCE [LARGE SCALE GENOMIC DNA]</scope>
    <source>
        <strain evidence="2">CGMCC 1.15923</strain>
    </source>
</reference>
<dbReference type="Proteomes" id="UP000646152">
    <property type="component" value="Unassembled WGS sequence"/>
</dbReference>
<accession>A0ABQ1J1T3</accession>
<proteinExistence type="predicted"/>
<dbReference type="RefSeq" id="WP_188630977.1">
    <property type="nucleotide sequence ID" value="NZ_BMKE01000051.1"/>
</dbReference>
<evidence type="ECO:0000313" key="1">
    <source>
        <dbReference type="EMBL" id="GGB55245.1"/>
    </source>
</evidence>
<name>A0ABQ1J1T3_9GAMM</name>
<protein>
    <submittedName>
        <fullName evidence="1">Uncharacterized protein</fullName>
    </submittedName>
</protein>
<sequence>MQVAKADQETIIPLLSVKALRVNSYDKTPSLTVPILDEARRMFNEMPN</sequence>
<organism evidence="1 2">
    <name type="scientific">Oceanisphaera marina</name>
    <dbReference type="NCBI Taxonomy" id="2017550"/>
    <lineage>
        <taxon>Bacteria</taxon>
        <taxon>Pseudomonadati</taxon>
        <taxon>Pseudomonadota</taxon>
        <taxon>Gammaproteobacteria</taxon>
        <taxon>Aeromonadales</taxon>
        <taxon>Aeromonadaceae</taxon>
        <taxon>Oceanisphaera</taxon>
    </lineage>
</organism>
<keyword evidence="2" id="KW-1185">Reference proteome</keyword>
<dbReference type="EMBL" id="BMKE01000051">
    <property type="protein sequence ID" value="GGB55245.1"/>
    <property type="molecule type" value="Genomic_DNA"/>
</dbReference>
<evidence type="ECO:0000313" key="2">
    <source>
        <dbReference type="Proteomes" id="UP000646152"/>
    </source>
</evidence>